<dbReference type="PANTHER" id="PTHR43102:SF2">
    <property type="entry name" value="GAF DOMAIN-CONTAINING PROTEIN"/>
    <property type="match status" value="1"/>
</dbReference>
<sequence>MYPVPPNEAERLRVLDETGLIFSEPSHNFDRLCRLAAELFDAPMAAVSFLSKDIQWFKASIGLDFAMTPREAAFCNHTILHEDVLVVSDASRDHRFETNPLVTGDPGIRFYAGAPIVFSRSIRLGTLCVLDARPRSFSALQKKCLKSMGESLGTETRLIYAFRMMQRTSLCNAR</sequence>
<dbReference type="EMBL" id="CP157484">
    <property type="protein sequence ID" value="XBO40838.1"/>
    <property type="molecule type" value="Genomic_DNA"/>
</dbReference>
<evidence type="ECO:0000259" key="1">
    <source>
        <dbReference type="SMART" id="SM00065"/>
    </source>
</evidence>
<dbReference type="SMART" id="SM00065">
    <property type="entry name" value="GAF"/>
    <property type="match status" value="1"/>
</dbReference>
<gene>
    <name evidence="2" type="ORF">ABEG18_08800</name>
</gene>
<dbReference type="InterPro" id="IPR029016">
    <property type="entry name" value="GAF-like_dom_sf"/>
</dbReference>
<reference evidence="2" key="1">
    <citation type="submission" date="2024-05" db="EMBL/GenBank/DDBJ databases">
        <authorList>
            <person name="Kim S."/>
            <person name="Heo J."/>
            <person name="Choi H."/>
            <person name="Choi Y."/>
            <person name="Kwon S.-W."/>
            <person name="Kim Y."/>
        </authorList>
    </citation>
    <scope>NUCLEOTIDE SEQUENCE</scope>
    <source>
        <strain evidence="2">KACC 23698</strain>
    </source>
</reference>
<dbReference type="Pfam" id="PF01590">
    <property type="entry name" value="GAF"/>
    <property type="match status" value="1"/>
</dbReference>
<organism evidence="2">
    <name type="scientific">Alsobacter sp. KACC 23698</name>
    <dbReference type="NCBI Taxonomy" id="3149229"/>
    <lineage>
        <taxon>Bacteria</taxon>
        <taxon>Pseudomonadati</taxon>
        <taxon>Pseudomonadota</taxon>
        <taxon>Alphaproteobacteria</taxon>
        <taxon>Hyphomicrobiales</taxon>
        <taxon>Alsobacteraceae</taxon>
        <taxon>Alsobacter</taxon>
    </lineage>
</organism>
<dbReference type="SUPFAM" id="SSF55781">
    <property type="entry name" value="GAF domain-like"/>
    <property type="match status" value="1"/>
</dbReference>
<dbReference type="RefSeq" id="WP_406857696.1">
    <property type="nucleotide sequence ID" value="NZ_CP157484.1"/>
</dbReference>
<dbReference type="AlphaFoldDB" id="A0AAU7JKJ6"/>
<name>A0AAU7JKJ6_9HYPH</name>
<feature type="domain" description="GAF" evidence="1">
    <location>
        <begin position="24"/>
        <end position="166"/>
    </location>
</feature>
<protein>
    <submittedName>
        <fullName evidence="2">GAF domain-containing protein</fullName>
    </submittedName>
</protein>
<dbReference type="Gene3D" id="3.30.450.40">
    <property type="match status" value="1"/>
</dbReference>
<accession>A0AAU7JKJ6</accession>
<evidence type="ECO:0000313" key="2">
    <source>
        <dbReference type="EMBL" id="XBO40838.1"/>
    </source>
</evidence>
<dbReference type="InterPro" id="IPR003018">
    <property type="entry name" value="GAF"/>
</dbReference>
<dbReference type="PANTHER" id="PTHR43102">
    <property type="entry name" value="SLR1143 PROTEIN"/>
    <property type="match status" value="1"/>
</dbReference>
<proteinExistence type="predicted"/>